<feature type="transmembrane region" description="Helical" evidence="1">
    <location>
        <begin position="309"/>
        <end position="330"/>
    </location>
</feature>
<protein>
    <recommendedName>
        <fullName evidence="4">Glycosyltransferase RgtA/B/C/D-like domain-containing protein</fullName>
    </recommendedName>
</protein>
<name>F4LMI3_TREBD</name>
<dbReference type="KEGG" id="tbe:Trebr_0297"/>
<feature type="transmembrane region" description="Helical" evidence="1">
    <location>
        <begin position="60"/>
        <end position="80"/>
    </location>
</feature>
<dbReference type="HOGENOM" id="CLU_028009_0_0_12"/>
<feature type="transmembrane region" description="Helical" evidence="1">
    <location>
        <begin position="430"/>
        <end position="447"/>
    </location>
</feature>
<proteinExistence type="predicted"/>
<sequence length="609" mass="69769">MKEFSKKANIILLSLSFLGLILGSLLILFSNNLVNDIQTVLETKIFHRTFDITKWADTITSLIAFPLFTVIALDAVLFFKFPVKSKIVLLSALFVLCAFFTLFCSYTRGNQVIDSDMASEILLAKECFLKKSFWPRSWNYSTEIRLLNTQILTAPVFAFTSNWFLVKTISGLMLCLLLPLALLFLLSQLKIRSVWMRLLSCLLIFCPWSGEMWRIVQFGNYYIPHIAIGFVYVGLFLALAYSELSVKKHHIFLITFFIVAFVSGLSGIRYILYFQFPLTVTILGYAVSSSVRAKVPYRFSSFFIKNKPTFYSCGGLLLGGVGYIANNLILSKLFTFSQFNTTAFNTIGDVTFTDVHRAVFEILGYKNGVSVFTPSGVTNILLYVALAFLIICFIDYFKIPLLTPRKVFVTFVIVMSVFNAFTYINTEYIARYFILILVYIVPCLALFLYEKDISALKRYMLGVSLAAVLICSSFITYETVLCTDNNTDKHEVAAFLQEQSYTFGYATFWNANVFTFMTNGKVEIANLYRKNDGGTDLITDRFKCDKWLTPERYYEDTERNDEKVFLLVTNDEYDASSDLRIFQTGKRVYTDDFYQVFEYANNTVFKNGF</sequence>
<feature type="transmembrane region" description="Helical" evidence="1">
    <location>
        <begin position="198"/>
        <end position="216"/>
    </location>
</feature>
<keyword evidence="1" id="KW-0472">Membrane</keyword>
<accession>F4LMI3</accession>
<dbReference type="eggNOG" id="ENOG5032WPM">
    <property type="taxonomic scope" value="Bacteria"/>
</dbReference>
<dbReference type="EMBL" id="CP002696">
    <property type="protein sequence ID" value="AEE15745.1"/>
    <property type="molecule type" value="Genomic_DNA"/>
</dbReference>
<organism evidence="2 3">
    <name type="scientific">Treponema brennaborense (strain DSM 12168 / CIP 105900 / DD5/3)</name>
    <dbReference type="NCBI Taxonomy" id="906968"/>
    <lineage>
        <taxon>Bacteria</taxon>
        <taxon>Pseudomonadati</taxon>
        <taxon>Spirochaetota</taxon>
        <taxon>Spirochaetia</taxon>
        <taxon>Spirochaetales</taxon>
        <taxon>Treponemataceae</taxon>
        <taxon>Treponema</taxon>
    </lineage>
</organism>
<keyword evidence="1" id="KW-1133">Transmembrane helix</keyword>
<dbReference type="OrthoDB" id="1815080at2"/>
<feature type="transmembrane region" description="Helical" evidence="1">
    <location>
        <begin position="222"/>
        <end position="239"/>
    </location>
</feature>
<keyword evidence="1" id="KW-0812">Transmembrane</keyword>
<gene>
    <name evidence="2" type="ordered locus">Trebr_0297</name>
</gene>
<feature type="transmembrane region" description="Helical" evidence="1">
    <location>
        <begin position="251"/>
        <end position="272"/>
    </location>
</feature>
<feature type="transmembrane region" description="Helical" evidence="1">
    <location>
        <begin position="380"/>
        <end position="399"/>
    </location>
</feature>
<dbReference type="STRING" id="906968.Trebr_0297"/>
<keyword evidence="3" id="KW-1185">Reference proteome</keyword>
<reference evidence="3" key="1">
    <citation type="submission" date="2011-04" db="EMBL/GenBank/DDBJ databases">
        <title>The complete genome of Treponema brennaborense DSM 12168.</title>
        <authorList>
            <person name="Lucas S."/>
            <person name="Han J."/>
            <person name="Lapidus A."/>
            <person name="Bruce D."/>
            <person name="Goodwin L."/>
            <person name="Pitluck S."/>
            <person name="Peters L."/>
            <person name="Kyrpides N."/>
            <person name="Mavromatis K."/>
            <person name="Ivanova N."/>
            <person name="Mikhailova N."/>
            <person name="Pagani I."/>
            <person name="Teshima H."/>
            <person name="Detter J.C."/>
            <person name="Tapia R."/>
            <person name="Han C."/>
            <person name="Land M."/>
            <person name="Hauser L."/>
            <person name="Markowitz V."/>
            <person name="Cheng J.-F."/>
            <person name="Hugenholtz P."/>
            <person name="Woyke T."/>
            <person name="Wu D."/>
            <person name="Gronow S."/>
            <person name="Wellnitz S."/>
            <person name="Brambilla E."/>
            <person name="Klenk H.-P."/>
            <person name="Eisen J.A."/>
        </authorList>
    </citation>
    <scope>NUCLEOTIDE SEQUENCE [LARGE SCALE GENOMIC DNA]</scope>
    <source>
        <strain evidence="3">DSM 12168 / CIP 105900 / DD5/3</strain>
    </source>
</reference>
<evidence type="ECO:0008006" key="4">
    <source>
        <dbReference type="Google" id="ProtNLM"/>
    </source>
</evidence>
<evidence type="ECO:0000256" key="1">
    <source>
        <dbReference type="SAM" id="Phobius"/>
    </source>
</evidence>
<evidence type="ECO:0000313" key="3">
    <source>
        <dbReference type="Proteomes" id="UP000006546"/>
    </source>
</evidence>
<feature type="transmembrane region" description="Helical" evidence="1">
    <location>
        <begin position="459"/>
        <end position="477"/>
    </location>
</feature>
<feature type="transmembrane region" description="Helical" evidence="1">
    <location>
        <begin position="406"/>
        <end position="424"/>
    </location>
</feature>
<dbReference type="Proteomes" id="UP000006546">
    <property type="component" value="Chromosome"/>
</dbReference>
<feature type="transmembrane region" description="Helical" evidence="1">
    <location>
        <begin position="164"/>
        <end position="186"/>
    </location>
</feature>
<dbReference type="AlphaFoldDB" id="F4LMI3"/>
<feature type="transmembrane region" description="Helical" evidence="1">
    <location>
        <begin position="87"/>
        <end position="108"/>
    </location>
</feature>
<evidence type="ECO:0000313" key="2">
    <source>
        <dbReference type="EMBL" id="AEE15745.1"/>
    </source>
</evidence>